<geneLocation type="plasmid" evidence="2">
    <name>pb18-1</name>
</geneLocation>
<dbReference type="AlphaFoldDB" id="A0A6C0Y6J9"/>
<dbReference type="RefSeq" id="WP_163146530.1">
    <property type="nucleotide sequence ID" value="NZ_CP044456.1"/>
</dbReference>
<organism evidence="1 2">
    <name type="scientific">Acinetobacter indicus</name>
    <dbReference type="NCBI Taxonomy" id="756892"/>
    <lineage>
        <taxon>Bacteria</taxon>
        <taxon>Pseudomonadati</taxon>
        <taxon>Pseudomonadota</taxon>
        <taxon>Gammaproteobacteria</taxon>
        <taxon>Moraxellales</taxon>
        <taxon>Moraxellaceae</taxon>
        <taxon>Acinetobacter</taxon>
    </lineage>
</organism>
<evidence type="ECO:0000313" key="2">
    <source>
        <dbReference type="Proteomes" id="UP000503440"/>
    </source>
</evidence>
<keyword evidence="1" id="KW-0614">Plasmid</keyword>
<evidence type="ECO:0000313" key="1">
    <source>
        <dbReference type="EMBL" id="QIC71871.1"/>
    </source>
</evidence>
<dbReference type="Proteomes" id="UP000503440">
    <property type="component" value="Plasmid pB18-1"/>
</dbReference>
<name>A0A6C0Y6J9_9GAMM</name>
<accession>A0A6C0Y6J9</accession>
<sequence>MQKSQEELAMEFVNEIVATDYMDGVFYFFEQQKFDLLTSYSIDENDNEVCTSKLAVIGDGLLTLINSPDNELILYFGAVTWDRDSPFIDLTTNAELILNHADLDECSIAFEYLKEALENHDILEIHLLHLMAYFNNHSEYFLEYSGYVMPETYELTDRSLEEQFKTFIKFLDTRVVPKLKFED</sequence>
<dbReference type="EMBL" id="CP044456">
    <property type="protein sequence ID" value="QIC71871.1"/>
    <property type="molecule type" value="Genomic_DNA"/>
</dbReference>
<gene>
    <name evidence="1" type="ORF">FSC09_15895</name>
</gene>
<protein>
    <submittedName>
        <fullName evidence="1">Uncharacterized protein</fullName>
    </submittedName>
</protein>
<reference evidence="1 2" key="1">
    <citation type="submission" date="2019-09" db="EMBL/GenBank/DDBJ databases">
        <title>Non-baumannii Acinetobacter spp. carrying blaNDM-1 isolated in China.</title>
        <authorList>
            <person name="Cui C."/>
            <person name="Chen C."/>
            <person name="Sun J."/>
            <person name="Liu Y."/>
        </authorList>
    </citation>
    <scope>NUCLEOTIDE SEQUENCE [LARGE SCALE GENOMIC DNA]</scope>
    <source>
        <strain evidence="1 2">B18</strain>
        <plasmid evidence="2">pb18-1</plasmid>
    </source>
</reference>
<proteinExistence type="predicted"/>